<keyword evidence="3 7" id="KW-0436">Ligase</keyword>
<feature type="binding site" evidence="7">
    <location>
        <begin position="348"/>
        <end position="355"/>
    </location>
    <ligand>
        <name>ATP</name>
        <dbReference type="ChEBI" id="CHEBI:30616"/>
    </ligand>
</feature>
<dbReference type="NCBIfam" id="TIGR00552">
    <property type="entry name" value="nadE"/>
    <property type="match status" value="1"/>
</dbReference>
<dbReference type="CDD" id="cd00553">
    <property type="entry name" value="NAD_synthase"/>
    <property type="match status" value="1"/>
</dbReference>
<dbReference type="PANTHER" id="PTHR23090:SF9">
    <property type="entry name" value="GLUTAMINE-DEPENDENT NAD(+) SYNTHETASE"/>
    <property type="match status" value="1"/>
</dbReference>
<keyword evidence="4 7" id="KW-0547">Nucleotide-binding</keyword>
<protein>
    <recommendedName>
        <fullName evidence="7 8">Glutamine-dependent NAD(+) synthetase</fullName>
        <ecNumber evidence="7 8">6.3.5.1</ecNumber>
    </recommendedName>
    <alternativeName>
        <fullName evidence="7 8">NAD(+) synthase [glutamine-hydrolyzing]</fullName>
    </alternativeName>
</protein>
<dbReference type="InterPro" id="IPR014445">
    <property type="entry name" value="Gln-dep_NAD_synthase"/>
</dbReference>
<feature type="binding site" evidence="7">
    <location>
        <position position="434"/>
    </location>
    <ligand>
        <name>deamido-NAD(+)</name>
        <dbReference type="ChEBI" id="CHEBI:58437"/>
        <note>ligand shared between two neighboring subunits</note>
    </ligand>
</feature>
<dbReference type="GO" id="GO:0004359">
    <property type="term" value="F:glutaminase activity"/>
    <property type="evidence" value="ECO:0007669"/>
    <property type="project" value="InterPro"/>
</dbReference>
<feature type="binding site" evidence="7">
    <location>
        <position position="458"/>
    </location>
    <ligand>
        <name>ATP</name>
        <dbReference type="ChEBI" id="CHEBI:30616"/>
    </ligand>
</feature>
<evidence type="ECO:0000256" key="7">
    <source>
        <dbReference type="HAMAP-Rule" id="MF_02090"/>
    </source>
</evidence>
<feature type="active site" description="Nucleophile; for glutaminase activity" evidence="7">
    <location>
        <position position="170"/>
    </location>
</feature>
<proteinExistence type="inferred from homology"/>
<dbReference type="SUPFAM" id="SSF56317">
    <property type="entry name" value="Carbon-nitrogen hydrolase"/>
    <property type="match status" value="1"/>
</dbReference>
<dbReference type="PROSITE" id="PS50263">
    <property type="entry name" value="CN_HYDROLASE"/>
    <property type="match status" value="1"/>
</dbReference>
<comment type="similarity">
    <text evidence="2 7 8">In the C-terminal section; belongs to the NAD synthetase family.</text>
</comment>
<dbReference type="GO" id="GO:0005524">
    <property type="term" value="F:ATP binding"/>
    <property type="evidence" value="ECO:0007669"/>
    <property type="project" value="UniProtKB-UniRule"/>
</dbReference>
<dbReference type="EMBL" id="DXBB01000107">
    <property type="protein sequence ID" value="HIZ73380.1"/>
    <property type="molecule type" value="Genomic_DNA"/>
</dbReference>
<evidence type="ECO:0000256" key="5">
    <source>
        <dbReference type="ARBA" id="ARBA00022840"/>
    </source>
</evidence>
<dbReference type="InterPro" id="IPR003010">
    <property type="entry name" value="C-N_Hydrolase"/>
</dbReference>
<dbReference type="AlphaFoldDB" id="A0A9D2G6T3"/>
<dbReference type="InterPro" id="IPR003694">
    <property type="entry name" value="NAD_synthase"/>
</dbReference>
<dbReference type="PANTHER" id="PTHR23090">
    <property type="entry name" value="NH 3 /GLUTAMINE-DEPENDENT NAD + SYNTHETASE"/>
    <property type="match status" value="1"/>
</dbReference>
<evidence type="ECO:0000256" key="4">
    <source>
        <dbReference type="ARBA" id="ARBA00022741"/>
    </source>
</evidence>
<dbReference type="Gene3D" id="1.10.10.1140">
    <property type="entry name" value="Glutamine-dependent NAD+ synthetase, C-terminal domain"/>
    <property type="match status" value="1"/>
</dbReference>
<dbReference type="EC" id="6.3.5.1" evidence="7 8"/>
<dbReference type="Gene3D" id="3.60.110.10">
    <property type="entry name" value="Carbon-nitrogen hydrolase"/>
    <property type="match status" value="1"/>
</dbReference>
<dbReference type="SUPFAM" id="SSF52402">
    <property type="entry name" value="Adenine nucleotide alpha hydrolases-like"/>
    <property type="match status" value="1"/>
</dbReference>
<feature type="active site" description="For glutaminase activity" evidence="7">
    <location>
        <position position="115"/>
    </location>
</feature>
<dbReference type="NCBIfam" id="NF002730">
    <property type="entry name" value="PRK02628.1"/>
    <property type="match status" value="1"/>
</dbReference>
<dbReference type="GO" id="GO:0005737">
    <property type="term" value="C:cytoplasm"/>
    <property type="evidence" value="ECO:0007669"/>
    <property type="project" value="InterPro"/>
</dbReference>
<comment type="caution">
    <text evidence="11">The sequence shown here is derived from an EMBL/GenBank/DDBJ whole genome shotgun (WGS) entry which is preliminary data.</text>
</comment>
<evidence type="ECO:0000256" key="1">
    <source>
        <dbReference type="ARBA" id="ARBA00005188"/>
    </source>
</evidence>
<name>A0A9D2G6T3_9FIRM</name>
<evidence type="ECO:0000313" key="12">
    <source>
        <dbReference type="Proteomes" id="UP000824102"/>
    </source>
</evidence>
<feature type="binding site" evidence="7">
    <location>
        <position position="197"/>
    </location>
    <ligand>
        <name>L-glutamine</name>
        <dbReference type="ChEBI" id="CHEBI:58359"/>
    </ligand>
</feature>
<keyword evidence="6 7" id="KW-0520">NAD</keyword>
<comment type="function">
    <text evidence="7">Catalyzes the ATP-dependent amidation of deamido-NAD to form NAD. Uses L-glutamine as a nitrogen source.</text>
</comment>
<evidence type="ECO:0000256" key="3">
    <source>
        <dbReference type="ARBA" id="ARBA00022598"/>
    </source>
</evidence>
<evidence type="ECO:0000256" key="9">
    <source>
        <dbReference type="RuleBase" id="RU003811"/>
    </source>
</evidence>
<evidence type="ECO:0000256" key="6">
    <source>
        <dbReference type="ARBA" id="ARBA00023027"/>
    </source>
</evidence>
<feature type="active site" description="Proton acceptor; for glutaminase activity" evidence="7">
    <location>
        <position position="46"/>
    </location>
</feature>
<dbReference type="GO" id="GO:0003952">
    <property type="term" value="F:NAD+ synthase (glutamine-hydrolyzing) activity"/>
    <property type="evidence" value="ECO:0007669"/>
    <property type="project" value="UniProtKB-UniRule"/>
</dbReference>
<evidence type="ECO:0000256" key="8">
    <source>
        <dbReference type="PIRNR" id="PIRNR006630"/>
    </source>
</evidence>
<comment type="pathway">
    <text evidence="1 7 8">Cofactor biosynthesis; NAD(+) biosynthesis; NAD(+) from deamido-NAD(+) (L-Gln route): step 1/1.</text>
</comment>
<organism evidence="11 12">
    <name type="scientific">Candidatus Gallimonas intestinavium</name>
    <dbReference type="NCBI Taxonomy" id="2838603"/>
    <lineage>
        <taxon>Bacteria</taxon>
        <taxon>Bacillati</taxon>
        <taxon>Bacillota</taxon>
        <taxon>Clostridia</taxon>
        <taxon>Candidatus Gallimonas</taxon>
    </lineage>
</organism>
<dbReference type="HAMAP" id="MF_02090">
    <property type="entry name" value="NadE_glutamine_dep"/>
    <property type="match status" value="1"/>
</dbReference>
<reference evidence="11" key="2">
    <citation type="submission" date="2021-04" db="EMBL/GenBank/DDBJ databases">
        <authorList>
            <person name="Gilroy R."/>
        </authorList>
    </citation>
    <scope>NUCLEOTIDE SEQUENCE</scope>
    <source>
        <strain evidence="11">ChiW7-2402</strain>
    </source>
</reference>
<gene>
    <name evidence="7" type="primary">nadE</name>
    <name evidence="11" type="ORF">H9964_07345</name>
</gene>
<accession>A0A9D2G6T3</accession>
<dbReference type="GO" id="GO:0008795">
    <property type="term" value="F:NAD+ synthase activity"/>
    <property type="evidence" value="ECO:0007669"/>
    <property type="project" value="UniProtKB-UniRule"/>
</dbReference>
<feature type="binding site" evidence="7">
    <location>
        <position position="121"/>
    </location>
    <ligand>
        <name>L-glutamine</name>
        <dbReference type="ChEBI" id="CHEBI:58359"/>
    </ligand>
</feature>
<feature type="domain" description="CN hydrolase" evidence="10">
    <location>
        <begin position="6"/>
        <end position="268"/>
    </location>
</feature>
<feature type="binding site" evidence="7">
    <location>
        <position position="203"/>
    </location>
    <ligand>
        <name>L-glutamine</name>
        <dbReference type="ChEBI" id="CHEBI:58359"/>
    </ligand>
</feature>
<evidence type="ECO:0000313" key="11">
    <source>
        <dbReference type="EMBL" id="HIZ73380.1"/>
    </source>
</evidence>
<keyword evidence="5 7" id="KW-0067">ATP-binding</keyword>
<comment type="similarity">
    <text evidence="9">Belongs to the NAD synthetase family.</text>
</comment>
<dbReference type="InterPro" id="IPR041856">
    <property type="entry name" value="NAD+_synth_C"/>
</dbReference>
<dbReference type="Gene3D" id="3.40.50.620">
    <property type="entry name" value="HUPs"/>
    <property type="match status" value="1"/>
</dbReference>
<feature type="binding site" evidence="7">
    <location>
        <begin position="468"/>
        <end position="471"/>
    </location>
    <ligand>
        <name>deamido-NAD(+)</name>
        <dbReference type="ChEBI" id="CHEBI:58437"/>
        <note>ligand shared between two neighboring subunits</note>
    </ligand>
</feature>
<feature type="binding site" evidence="7">
    <location>
        <position position="595"/>
    </location>
    <ligand>
        <name>deamido-NAD(+)</name>
        <dbReference type="ChEBI" id="CHEBI:58437"/>
        <note>ligand shared between two neighboring subunits</note>
    </ligand>
</feature>
<feature type="binding site" evidence="7">
    <location>
        <position position="463"/>
    </location>
    <ligand>
        <name>deamido-NAD(+)</name>
        <dbReference type="ChEBI" id="CHEBI:58437"/>
        <note>ligand shared between two neighboring subunits</note>
    </ligand>
</feature>
<dbReference type="Pfam" id="PF00795">
    <property type="entry name" value="CN_hydrolase"/>
    <property type="match status" value="1"/>
</dbReference>
<dbReference type="Pfam" id="PF02540">
    <property type="entry name" value="NAD_synthase"/>
    <property type="match status" value="1"/>
</dbReference>
<dbReference type="CDD" id="cd07570">
    <property type="entry name" value="GAT_Gln-NAD-synth"/>
    <property type="match status" value="1"/>
</dbReference>
<evidence type="ECO:0000256" key="2">
    <source>
        <dbReference type="ARBA" id="ARBA00007145"/>
    </source>
</evidence>
<reference evidence="11" key="1">
    <citation type="journal article" date="2021" name="PeerJ">
        <title>Extensive microbial diversity within the chicken gut microbiome revealed by metagenomics and culture.</title>
        <authorList>
            <person name="Gilroy R."/>
            <person name="Ravi A."/>
            <person name="Getino M."/>
            <person name="Pursley I."/>
            <person name="Horton D.L."/>
            <person name="Alikhan N.F."/>
            <person name="Baker D."/>
            <person name="Gharbi K."/>
            <person name="Hall N."/>
            <person name="Watson M."/>
            <person name="Adriaenssens E.M."/>
            <person name="Foster-Nyarko E."/>
            <person name="Jarju S."/>
            <person name="Secka A."/>
            <person name="Antonio M."/>
            <person name="Oren A."/>
            <person name="Chaudhuri R.R."/>
            <person name="La Ragione R."/>
            <person name="Hildebrand F."/>
            <person name="Pallen M.J."/>
        </authorList>
    </citation>
    <scope>NUCLEOTIDE SEQUENCE</scope>
    <source>
        <strain evidence="11">ChiW7-2402</strain>
    </source>
</reference>
<dbReference type="InterPro" id="IPR036526">
    <property type="entry name" value="C-N_Hydrolase_sf"/>
</dbReference>
<sequence length="634" mass="69170">MKYGFVRARALSPDLKPGDPAYNAQKIQEGMEKAAEEGVELLVFPELSVTGYTCGDLFGQKMLLNAAEEALKELVSASSGKHTLVFAGVPVAVGTQLFNCAAAFAEGKLLALIPKSHIPNYREFYELRNFTPAQEGVSVIEYAGFSVPFGREIVLYHQEMPAFSVAAEICEDLWAPHSPAEGHAAAGANILVNLSASNEAVGKLEYRRLLVKAQSGKCVAGYVYADAGEGESVSDLIFAGHDMIAENGSILSESAPFLGGSATGEIDVELLEHERRAMNTFEQGGEGYTRVPFSFPLAEGKLTRKVDPTPFVPEGKELDRRCGLILSMQSSALARRLKHTHSKTAVIGISGGLDSALALLVTVRAFDLLGKPREDIIAVTMPGFGTTNKTRMSGLSLMQATGVTIRTVHIGPAVNRHFKDIEHDPEDRNVTYENAQARMRTLILMDIANDTNGIVVGTGDLSELALGWCTYNGDHMSMYAVNCSVPKTLVKSLVDYEGRRAGGRLEAVLRGILNTEISPELLPPDEEGGIAQKTEDIVGPYELHDFYLYSFVRRGFSPAKTLWLAEQAFEGKYERATLKKWLVNFYKRFFAQQFKRNCVPDGVKVGSVSLSPRGDWRMPSDASAALWLKEAEEL</sequence>
<dbReference type="GO" id="GO:0009435">
    <property type="term" value="P:NAD+ biosynthetic process"/>
    <property type="evidence" value="ECO:0007669"/>
    <property type="project" value="UniProtKB-UniRule"/>
</dbReference>
<dbReference type="InterPro" id="IPR022310">
    <property type="entry name" value="NAD/GMP_synthase"/>
</dbReference>
<dbReference type="InterPro" id="IPR014729">
    <property type="entry name" value="Rossmann-like_a/b/a_fold"/>
</dbReference>
<dbReference type="PIRSF" id="PIRSF006630">
    <property type="entry name" value="NADS_GAT"/>
    <property type="match status" value="1"/>
</dbReference>
<evidence type="ECO:0000259" key="10">
    <source>
        <dbReference type="PROSITE" id="PS50263"/>
    </source>
</evidence>
<comment type="catalytic activity">
    <reaction evidence="7 8">
        <text>deamido-NAD(+) + L-glutamine + ATP + H2O = L-glutamate + AMP + diphosphate + NAD(+) + H(+)</text>
        <dbReference type="Rhea" id="RHEA:24384"/>
        <dbReference type="ChEBI" id="CHEBI:15377"/>
        <dbReference type="ChEBI" id="CHEBI:15378"/>
        <dbReference type="ChEBI" id="CHEBI:29985"/>
        <dbReference type="ChEBI" id="CHEBI:30616"/>
        <dbReference type="ChEBI" id="CHEBI:33019"/>
        <dbReference type="ChEBI" id="CHEBI:57540"/>
        <dbReference type="ChEBI" id="CHEBI:58359"/>
        <dbReference type="ChEBI" id="CHEBI:58437"/>
        <dbReference type="ChEBI" id="CHEBI:456215"/>
        <dbReference type="EC" id="6.3.5.1"/>
    </reaction>
</comment>
<dbReference type="Proteomes" id="UP000824102">
    <property type="component" value="Unassembled WGS sequence"/>
</dbReference>